<name>A0AAW1UYD4_9CUCU</name>
<dbReference type="EMBL" id="JARQZJ010000098">
    <property type="protein sequence ID" value="KAK9886108.1"/>
    <property type="molecule type" value="Genomic_DNA"/>
</dbReference>
<dbReference type="Proteomes" id="UP001431783">
    <property type="component" value="Unassembled WGS sequence"/>
</dbReference>
<evidence type="ECO:0000313" key="1">
    <source>
        <dbReference type="EMBL" id="KAK9886108.1"/>
    </source>
</evidence>
<sequence>MVILRRNNIMWKALQLYKHSTIPITEKLAGFDLRRNMASLNDATLSLCPVMFTEFEHKLDKEIKQLAPFREKFLSDKEITIVSRNTRNGITWNLKTYEIEATS</sequence>
<keyword evidence="2" id="KW-1185">Reference proteome</keyword>
<comment type="caution">
    <text evidence="1">The sequence shown here is derived from an EMBL/GenBank/DDBJ whole genome shotgun (WGS) entry which is preliminary data.</text>
</comment>
<gene>
    <name evidence="1" type="ORF">WA026_014896</name>
</gene>
<proteinExistence type="predicted"/>
<evidence type="ECO:0000313" key="2">
    <source>
        <dbReference type="Proteomes" id="UP001431783"/>
    </source>
</evidence>
<reference evidence="1 2" key="1">
    <citation type="submission" date="2023-03" db="EMBL/GenBank/DDBJ databases">
        <title>Genome insight into feeding habits of ladybird beetles.</title>
        <authorList>
            <person name="Li H.-S."/>
            <person name="Huang Y.-H."/>
            <person name="Pang H."/>
        </authorList>
    </citation>
    <scope>NUCLEOTIDE SEQUENCE [LARGE SCALE GENOMIC DNA]</scope>
    <source>
        <strain evidence="1">SYSU_2023b</strain>
        <tissue evidence="1">Whole body</tissue>
    </source>
</reference>
<dbReference type="AlphaFoldDB" id="A0AAW1UYD4"/>
<protein>
    <submittedName>
        <fullName evidence="1">Uncharacterized protein</fullName>
    </submittedName>
</protein>
<organism evidence="1 2">
    <name type="scientific">Henosepilachna vigintioctopunctata</name>
    <dbReference type="NCBI Taxonomy" id="420089"/>
    <lineage>
        <taxon>Eukaryota</taxon>
        <taxon>Metazoa</taxon>
        <taxon>Ecdysozoa</taxon>
        <taxon>Arthropoda</taxon>
        <taxon>Hexapoda</taxon>
        <taxon>Insecta</taxon>
        <taxon>Pterygota</taxon>
        <taxon>Neoptera</taxon>
        <taxon>Endopterygota</taxon>
        <taxon>Coleoptera</taxon>
        <taxon>Polyphaga</taxon>
        <taxon>Cucujiformia</taxon>
        <taxon>Coccinelloidea</taxon>
        <taxon>Coccinellidae</taxon>
        <taxon>Epilachninae</taxon>
        <taxon>Epilachnini</taxon>
        <taxon>Henosepilachna</taxon>
    </lineage>
</organism>
<accession>A0AAW1UYD4</accession>